<dbReference type="InterPro" id="IPR010285">
    <property type="entry name" value="DNA_helicase_pif1-like_DEAD"/>
</dbReference>
<comment type="similarity">
    <text evidence="1">Belongs to the helicase family.</text>
</comment>
<dbReference type="OrthoDB" id="10056572at2759"/>
<evidence type="ECO:0000313" key="6">
    <source>
        <dbReference type="Proteomes" id="UP000218231"/>
    </source>
</evidence>
<feature type="region of interest" description="Disordered" evidence="2">
    <location>
        <begin position="498"/>
        <end position="522"/>
    </location>
</feature>
<dbReference type="Pfam" id="PF21530">
    <property type="entry name" value="Pif1_2B_dom"/>
    <property type="match status" value="1"/>
</dbReference>
<dbReference type="PANTHER" id="PTHR10492:SF57">
    <property type="entry name" value="ATP-DEPENDENT DNA HELICASE"/>
    <property type="match status" value="1"/>
</dbReference>
<reference evidence="5 6" key="1">
    <citation type="journal article" date="2017" name="Curr. Biol.">
        <title>Genome architecture and evolution of a unichromosomal asexual nematode.</title>
        <authorList>
            <person name="Fradin H."/>
            <person name="Zegar C."/>
            <person name="Gutwein M."/>
            <person name="Lucas J."/>
            <person name="Kovtun M."/>
            <person name="Corcoran D."/>
            <person name="Baugh L.R."/>
            <person name="Kiontke K."/>
            <person name="Gunsalus K."/>
            <person name="Fitch D.H."/>
            <person name="Piano F."/>
        </authorList>
    </citation>
    <scope>NUCLEOTIDE SEQUENCE [LARGE SCALE GENOMIC DNA]</scope>
    <source>
        <strain evidence="5">PF1309</strain>
    </source>
</reference>
<dbReference type="STRING" id="2018661.A0A2A2KEB5"/>
<dbReference type="CDD" id="cd18809">
    <property type="entry name" value="SF1_C_RecD"/>
    <property type="match status" value="1"/>
</dbReference>
<dbReference type="GO" id="GO:0006281">
    <property type="term" value="P:DNA repair"/>
    <property type="evidence" value="ECO:0007669"/>
    <property type="project" value="UniProtKB-KW"/>
</dbReference>
<name>A0A2A2KEB5_9BILA</name>
<protein>
    <recommendedName>
        <fullName evidence="1">ATP-dependent DNA helicase</fullName>
        <ecNumber evidence="1">5.6.2.3</ecNumber>
    </recommendedName>
</protein>
<evidence type="ECO:0000259" key="3">
    <source>
        <dbReference type="Pfam" id="PF05970"/>
    </source>
</evidence>
<keyword evidence="1" id="KW-0233">DNA recombination</keyword>
<dbReference type="Proteomes" id="UP000218231">
    <property type="component" value="Unassembled WGS sequence"/>
</dbReference>
<proteinExistence type="inferred from homology"/>
<evidence type="ECO:0000313" key="5">
    <source>
        <dbReference type="EMBL" id="PAV72356.1"/>
    </source>
</evidence>
<feature type="compositionally biased region" description="Basic and acidic residues" evidence="2">
    <location>
        <begin position="510"/>
        <end position="522"/>
    </location>
</feature>
<comment type="catalytic activity">
    <reaction evidence="1">
        <text>ATP + H2O = ADP + phosphate + H(+)</text>
        <dbReference type="Rhea" id="RHEA:13065"/>
        <dbReference type="ChEBI" id="CHEBI:15377"/>
        <dbReference type="ChEBI" id="CHEBI:15378"/>
        <dbReference type="ChEBI" id="CHEBI:30616"/>
        <dbReference type="ChEBI" id="CHEBI:43474"/>
        <dbReference type="ChEBI" id="CHEBI:456216"/>
        <dbReference type="EC" id="5.6.2.3"/>
    </reaction>
</comment>
<evidence type="ECO:0000256" key="1">
    <source>
        <dbReference type="RuleBase" id="RU363044"/>
    </source>
</evidence>
<evidence type="ECO:0000256" key="2">
    <source>
        <dbReference type="SAM" id="MobiDB-lite"/>
    </source>
</evidence>
<comment type="caution">
    <text evidence="5">The sequence shown here is derived from an EMBL/GenBank/DDBJ whole genome shotgun (WGS) entry which is preliminary data.</text>
</comment>
<gene>
    <name evidence="5" type="ORF">WR25_17016</name>
</gene>
<keyword evidence="1" id="KW-0227">DNA damage</keyword>
<dbReference type="GO" id="GO:0000723">
    <property type="term" value="P:telomere maintenance"/>
    <property type="evidence" value="ECO:0007669"/>
    <property type="project" value="InterPro"/>
</dbReference>
<dbReference type="EMBL" id="LIAE01008806">
    <property type="protein sequence ID" value="PAV72356.1"/>
    <property type="molecule type" value="Genomic_DNA"/>
</dbReference>
<dbReference type="SUPFAM" id="SSF52540">
    <property type="entry name" value="P-loop containing nucleoside triphosphate hydrolases"/>
    <property type="match status" value="2"/>
</dbReference>
<sequence length="522" mass="59624">MTEFENEKPWDPVEEMARGNAMRRDMYPAQERVVSFVLKKIEELKNGTLTNGCIFIDGPGGCGKTYTYRTLCYLMRGMEIKYKTSAWMGIAGNLMPDGRTMHKTFGLPFEMDSTSSSNAKPNSQTGKELIETQVFIVDEISMVPKYAIELIDRKLRELTEIDLPFGGKIFIIGGDFRQILPVEKKAGRNELIALSVVRSNLWENFEVFRLAENRRVVQNDEESRTNRPVRENFAQWLLKMGNGKIPADKEGYIKIPDAVVSRRDLVEEVFGECIANKDFDLLSRRVILTTTNERVHELNARVLELIGDEEEKIYLSVDTVDSNEPNTVINYPPEFLHSYNESGLPPHELKLKVNSPVILKRNLNPSTGLCNGTRLRVKCMHQHLIECEFIIGERTGQKVLIPRITLTSGKGNLPFVLHRRQFPVTLCYAMTINKSQGQTIDFAGLDLETSVFSHGMAYVAFSRVRAWEYLRVKTSEEKQGKVKNIVWKEVLLADDNQNQNQTSQNVSQTTREETQSQRSQEL</sequence>
<dbReference type="GO" id="GO:0043139">
    <property type="term" value="F:5'-3' DNA helicase activity"/>
    <property type="evidence" value="ECO:0007669"/>
    <property type="project" value="UniProtKB-EC"/>
</dbReference>
<dbReference type="InterPro" id="IPR049163">
    <property type="entry name" value="Pif1-like_2B_dom"/>
</dbReference>
<feature type="domain" description="DNA helicase Pif1-like DEAD-box helicase" evidence="3">
    <location>
        <begin position="50"/>
        <end position="250"/>
    </location>
</feature>
<dbReference type="InterPro" id="IPR027417">
    <property type="entry name" value="P-loop_NTPase"/>
</dbReference>
<feature type="compositionally biased region" description="Low complexity" evidence="2">
    <location>
        <begin position="498"/>
        <end position="509"/>
    </location>
</feature>
<keyword evidence="1" id="KW-0234">DNA repair</keyword>
<dbReference type="GO" id="GO:0006310">
    <property type="term" value="P:DNA recombination"/>
    <property type="evidence" value="ECO:0007669"/>
    <property type="project" value="UniProtKB-KW"/>
</dbReference>
<accession>A0A2A2KEB5</accession>
<keyword evidence="1" id="KW-0067">ATP-binding</keyword>
<dbReference type="GO" id="GO:0005524">
    <property type="term" value="F:ATP binding"/>
    <property type="evidence" value="ECO:0007669"/>
    <property type="project" value="UniProtKB-KW"/>
</dbReference>
<dbReference type="Gene3D" id="3.40.50.300">
    <property type="entry name" value="P-loop containing nucleotide triphosphate hydrolases"/>
    <property type="match status" value="1"/>
</dbReference>
<keyword evidence="1" id="KW-0547">Nucleotide-binding</keyword>
<dbReference type="EC" id="5.6.2.3" evidence="1"/>
<dbReference type="PANTHER" id="PTHR10492">
    <property type="match status" value="1"/>
</dbReference>
<dbReference type="Pfam" id="PF05970">
    <property type="entry name" value="PIF1"/>
    <property type="match status" value="1"/>
</dbReference>
<organism evidence="5 6">
    <name type="scientific">Diploscapter pachys</name>
    <dbReference type="NCBI Taxonomy" id="2018661"/>
    <lineage>
        <taxon>Eukaryota</taxon>
        <taxon>Metazoa</taxon>
        <taxon>Ecdysozoa</taxon>
        <taxon>Nematoda</taxon>
        <taxon>Chromadorea</taxon>
        <taxon>Rhabditida</taxon>
        <taxon>Rhabditina</taxon>
        <taxon>Rhabditomorpha</taxon>
        <taxon>Rhabditoidea</taxon>
        <taxon>Rhabditidae</taxon>
        <taxon>Diploscapter</taxon>
    </lineage>
</organism>
<keyword evidence="1" id="KW-0347">Helicase</keyword>
<comment type="cofactor">
    <cofactor evidence="1">
        <name>Mg(2+)</name>
        <dbReference type="ChEBI" id="CHEBI:18420"/>
    </cofactor>
</comment>
<keyword evidence="1" id="KW-0378">Hydrolase</keyword>
<evidence type="ECO:0000259" key="4">
    <source>
        <dbReference type="Pfam" id="PF21530"/>
    </source>
</evidence>
<dbReference type="GO" id="GO:0016887">
    <property type="term" value="F:ATP hydrolysis activity"/>
    <property type="evidence" value="ECO:0007669"/>
    <property type="project" value="RHEA"/>
</dbReference>
<feature type="domain" description="DNA helicase Pif1-like 2B" evidence="4">
    <location>
        <begin position="334"/>
        <end position="377"/>
    </location>
</feature>
<dbReference type="AlphaFoldDB" id="A0A2A2KEB5"/>
<keyword evidence="6" id="KW-1185">Reference proteome</keyword>